<feature type="domain" description="Zn(2)-C6 fungal-type" evidence="9">
    <location>
        <begin position="67"/>
        <end position="96"/>
    </location>
</feature>
<evidence type="ECO:0000313" key="10">
    <source>
        <dbReference type="EMBL" id="CRG88944.1"/>
    </source>
</evidence>
<dbReference type="SMART" id="SM00066">
    <property type="entry name" value="GAL4"/>
    <property type="match status" value="1"/>
</dbReference>
<dbReference type="PROSITE" id="PS00463">
    <property type="entry name" value="ZN2_CY6_FUNGAL_1"/>
    <property type="match status" value="1"/>
</dbReference>
<dbReference type="STRING" id="28573.A0A0U1M056"/>
<feature type="region of interest" description="Disordered" evidence="8">
    <location>
        <begin position="1"/>
        <end position="64"/>
    </location>
</feature>
<evidence type="ECO:0000313" key="11">
    <source>
        <dbReference type="Proteomes" id="UP000054383"/>
    </source>
</evidence>
<keyword evidence="7" id="KW-0539">Nucleus</keyword>
<reference evidence="10 11" key="1">
    <citation type="submission" date="2015-04" db="EMBL/GenBank/DDBJ databases">
        <authorList>
            <person name="Syromyatnikov M.Y."/>
            <person name="Popov V.N."/>
        </authorList>
    </citation>
    <scope>NUCLEOTIDE SEQUENCE [LARGE SCALE GENOMIC DNA]</scope>
    <source>
        <strain evidence="10">WF-38-12</strain>
    </source>
</reference>
<dbReference type="InterPro" id="IPR056751">
    <property type="entry name" value="PAS_13"/>
</dbReference>
<proteinExistence type="predicted"/>
<protein>
    <submittedName>
        <fullName evidence="10">Regulator of drug sensitivity 2</fullName>
    </submittedName>
</protein>
<keyword evidence="4" id="KW-0805">Transcription regulation</keyword>
<dbReference type="GO" id="GO:0000977">
    <property type="term" value="F:RNA polymerase II transcription regulatory region sequence-specific DNA binding"/>
    <property type="evidence" value="ECO:0007669"/>
    <property type="project" value="TreeGrafter"/>
</dbReference>
<dbReference type="PANTHER" id="PTHR31986:SF7">
    <property type="entry name" value="REGULATOR OF DRUG SENSITIVITY 2"/>
    <property type="match status" value="1"/>
</dbReference>
<dbReference type="InterPro" id="IPR001138">
    <property type="entry name" value="Zn2Cys6_DnaBD"/>
</dbReference>
<dbReference type="FunFam" id="4.10.240.10:FF:000002">
    <property type="entry name" value="Zn cluster transcription factor Rds2"/>
    <property type="match status" value="1"/>
</dbReference>
<evidence type="ECO:0000256" key="2">
    <source>
        <dbReference type="ARBA" id="ARBA00022723"/>
    </source>
</evidence>
<dbReference type="PANTHER" id="PTHR31986">
    <property type="entry name" value="REGULATOR OF DRUG SENSITIVITY 2"/>
    <property type="match status" value="1"/>
</dbReference>
<dbReference type="GO" id="GO:0008270">
    <property type="term" value="F:zinc ion binding"/>
    <property type="evidence" value="ECO:0007669"/>
    <property type="project" value="InterPro"/>
</dbReference>
<evidence type="ECO:0000256" key="7">
    <source>
        <dbReference type="ARBA" id="ARBA00023242"/>
    </source>
</evidence>
<feature type="region of interest" description="Disordered" evidence="8">
    <location>
        <begin position="96"/>
        <end position="124"/>
    </location>
</feature>
<evidence type="ECO:0000256" key="4">
    <source>
        <dbReference type="ARBA" id="ARBA00023015"/>
    </source>
</evidence>
<evidence type="ECO:0000256" key="6">
    <source>
        <dbReference type="ARBA" id="ARBA00023163"/>
    </source>
</evidence>
<sequence>MTGKTAADSSAPTDNTTGINIKAAPDSSLHLRDASSNSSDQTPSAAKTDTNGQAHASPKKRRKVNHACVYCRRSHMTCDSERPCTRCIKRNIGHLCHDEPREPTKKGRNEHEEEGVATNDFGASHGMSDIARQPMLSDSPLSIRPSTIDPSQTVQPSSISNPAGPSLDANPQQIFSYGDWPVNGQSQFQDMHTFHPSYMFNAPEVTDEYNLLGDFLSNSLLDDNAMYGNDEPQGLYSDSSLINMTTNLAGNSQAFNQQQQKLAQLASTQNMNAQSSVQGSGSTIPNDKARENYYMTAADPSGMDPPEERMNKLLKAKYEAGMLRPFNYVKGYARLNQYMEQHMQPALRHKILRQLDKFRPKFRERMQSLTDIELVLSEMWFERSLMEYDRVFASMAIPACCWRRTGEIFRGNKEMAELINVPIENLRDGKLALHQIITEDQLVSYWEKFGAIAFDGTQKAMLTSSFNHCIVAMEASNMRDPNEIAVSICEFVADLLSHIEDPQSFTSWIQKDGIATSLEHFLSALVLRKPSTLSARSRNLLAVDMTEKVSNMLQQAASAINALQASGSIDKEVEVSIAKYHLLRATVAVKDRNLELTESELSQISENSMKVDPEIGEQYVILCHTALRQTLENMEAADNWLTRIFNQRIPHLSWIFEAVELYHQKDPLMLVLQLEFMSKQKTPHLRIFHEALMKHIDITEPSVLNFKSSVEVFGLFEDAGECDKHSQQHPAALTEKTPDGDESIQPNLNLYRIAVQLIVLEIREHDEPVLHGRLCRLFSRAVELFRYQDFELNDLNWFSRCSYLASLELFDKIDGLQVLSMLDISLKVELFLAVHFGLSY</sequence>
<accession>A0A0U1M056</accession>
<evidence type="ECO:0000256" key="8">
    <source>
        <dbReference type="SAM" id="MobiDB-lite"/>
    </source>
</evidence>
<name>A0A0U1M056_TALIS</name>
<feature type="compositionally biased region" description="Polar residues" evidence="8">
    <location>
        <begin position="34"/>
        <end position="54"/>
    </location>
</feature>
<keyword evidence="2" id="KW-0479">Metal-binding</keyword>
<dbReference type="InterPro" id="IPR053045">
    <property type="entry name" value="Zinc_cluster_trans_reg"/>
</dbReference>
<evidence type="ECO:0000256" key="3">
    <source>
        <dbReference type="ARBA" id="ARBA00022833"/>
    </source>
</evidence>
<gene>
    <name evidence="10" type="ORF">PISL3812_05979</name>
</gene>
<evidence type="ECO:0000256" key="5">
    <source>
        <dbReference type="ARBA" id="ARBA00023125"/>
    </source>
</evidence>
<dbReference type="Pfam" id="PF00172">
    <property type="entry name" value="Zn_clus"/>
    <property type="match status" value="1"/>
</dbReference>
<dbReference type="CDD" id="cd00067">
    <property type="entry name" value="GAL4"/>
    <property type="match status" value="1"/>
</dbReference>
<dbReference type="SUPFAM" id="SSF57701">
    <property type="entry name" value="Zn2/Cys6 DNA-binding domain"/>
    <property type="match status" value="1"/>
</dbReference>
<dbReference type="GO" id="GO:0005634">
    <property type="term" value="C:nucleus"/>
    <property type="evidence" value="ECO:0007669"/>
    <property type="project" value="UniProtKB-SubCell"/>
</dbReference>
<feature type="compositionally biased region" description="Polar residues" evidence="8">
    <location>
        <begin position="144"/>
        <end position="172"/>
    </location>
</feature>
<feature type="region of interest" description="Disordered" evidence="8">
    <location>
        <begin position="136"/>
        <end position="172"/>
    </location>
</feature>
<feature type="compositionally biased region" description="Basic and acidic residues" evidence="8">
    <location>
        <begin position="96"/>
        <end position="111"/>
    </location>
</feature>
<dbReference type="InterPro" id="IPR036864">
    <property type="entry name" value="Zn2-C6_fun-type_DNA-bd_sf"/>
</dbReference>
<dbReference type="Proteomes" id="UP000054383">
    <property type="component" value="Unassembled WGS sequence"/>
</dbReference>
<dbReference type="AlphaFoldDB" id="A0A0U1M056"/>
<evidence type="ECO:0000256" key="1">
    <source>
        <dbReference type="ARBA" id="ARBA00004123"/>
    </source>
</evidence>
<feature type="compositionally biased region" description="Polar residues" evidence="8">
    <location>
        <begin position="7"/>
        <end position="19"/>
    </location>
</feature>
<dbReference type="Gene3D" id="4.10.240.10">
    <property type="entry name" value="Zn(2)-C6 fungal-type DNA-binding domain"/>
    <property type="match status" value="1"/>
</dbReference>
<organism evidence="10 11">
    <name type="scientific">Talaromyces islandicus</name>
    <name type="common">Penicillium islandicum</name>
    <dbReference type="NCBI Taxonomy" id="28573"/>
    <lineage>
        <taxon>Eukaryota</taxon>
        <taxon>Fungi</taxon>
        <taxon>Dikarya</taxon>
        <taxon>Ascomycota</taxon>
        <taxon>Pezizomycotina</taxon>
        <taxon>Eurotiomycetes</taxon>
        <taxon>Eurotiomycetidae</taxon>
        <taxon>Eurotiales</taxon>
        <taxon>Trichocomaceae</taxon>
        <taxon>Talaromyces</taxon>
        <taxon>Talaromyces sect. Islandici</taxon>
    </lineage>
</organism>
<keyword evidence="11" id="KW-1185">Reference proteome</keyword>
<dbReference type="Pfam" id="PF24990">
    <property type="entry name" value="PAS_13"/>
    <property type="match status" value="1"/>
</dbReference>
<keyword evidence="5" id="KW-0238">DNA-binding</keyword>
<dbReference type="EMBL" id="CVMT01000005">
    <property type="protein sequence ID" value="CRG88944.1"/>
    <property type="molecule type" value="Genomic_DNA"/>
</dbReference>
<dbReference type="PROSITE" id="PS50048">
    <property type="entry name" value="ZN2_CY6_FUNGAL_2"/>
    <property type="match status" value="1"/>
</dbReference>
<keyword evidence="6" id="KW-0804">Transcription</keyword>
<comment type="subcellular location">
    <subcellularLocation>
        <location evidence="1">Nucleus</location>
    </subcellularLocation>
</comment>
<evidence type="ECO:0000259" key="9">
    <source>
        <dbReference type="PROSITE" id="PS50048"/>
    </source>
</evidence>
<dbReference type="GO" id="GO:0000981">
    <property type="term" value="F:DNA-binding transcription factor activity, RNA polymerase II-specific"/>
    <property type="evidence" value="ECO:0007669"/>
    <property type="project" value="InterPro"/>
</dbReference>
<dbReference type="OrthoDB" id="65716at2759"/>
<keyword evidence="3" id="KW-0862">Zinc</keyword>